<feature type="compositionally biased region" description="Low complexity" evidence="3">
    <location>
        <begin position="375"/>
        <end position="393"/>
    </location>
</feature>
<dbReference type="EMBL" id="BQFW01000007">
    <property type="protein sequence ID" value="GJJ73102.1"/>
    <property type="molecule type" value="Genomic_DNA"/>
</dbReference>
<feature type="region of interest" description="Disordered" evidence="3">
    <location>
        <begin position="855"/>
        <end position="888"/>
    </location>
</feature>
<keyword evidence="1" id="KW-0040">ANK repeat</keyword>
<dbReference type="Pfam" id="PF00735">
    <property type="entry name" value="Septin"/>
    <property type="match status" value="1"/>
</dbReference>
<comment type="caution">
    <text evidence="5">The sequence shown here is derived from an EMBL/GenBank/DDBJ whole genome shotgun (WGS) entry which is preliminary data.</text>
</comment>
<dbReference type="SUPFAM" id="SSF52540">
    <property type="entry name" value="P-loop containing nucleoside triphosphate hydrolases"/>
    <property type="match status" value="1"/>
</dbReference>
<dbReference type="SUPFAM" id="SSF48403">
    <property type="entry name" value="Ankyrin repeat"/>
    <property type="match status" value="1"/>
</dbReference>
<name>A0A9P3LWI1_9FUNG</name>
<dbReference type="InterPro" id="IPR002110">
    <property type="entry name" value="Ankyrin_rpt"/>
</dbReference>
<dbReference type="OrthoDB" id="341259at2759"/>
<dbReference type="SMART" id="SM00248">
    <property type="entry name" value="ANK"/>
    <property type="match status" value="3"/>
</dbReference>
<evidence type="ECO:0000256" key="2">
    <source>
        <dbReference type="RuleBase" id="RU004560"/>
    </source>
</evidence>
<evidence type="ECO:0000256" key="3">
    <source>
        <dbReference type="SAM" id="MobiDB-lite"/>
    </source>
</evidence>
<dbReference type="PANTHER" id="PTHR18884">
    <property type="entry name" value="SEPTIN"/>
    <property type="match status" value="1"/>
</dbReference>
<keyword evidence="2" id="KW-0547">Nucleotide-binding</keyword>
<keyword evidence="6" id="KW-1185">Reference proteome</keyword>
<dbReference type="Gene3D" id="3.40.50.300">
    <property type="entry name" value="P-loop containing nucleotide triphosphate hydrolases"/>
    <property type="match status" value="1"/>
</dbReference>
<evidence type="ECO:0000313" key="5">
    <source>
        <dbReference type="EMBL" id="GJJ73102.1"/>
    </source>
</evidence>
<dbReference type="PROSITE" id="PS51719">
    <property type="entry name" value="G_SEPTIN"/>
    <property type="match status" value="1"/>
</dbReference>
<dbReference type="Proteomes" id="UP000827284">
    <property type="component" value="Unassembled WGS sequence"/>
</dbReference>
<gene>
    <name evidence="5" type="ORF">EMPS_05460</name>
</gene>
<feature type="compositionally biased region" description="Low complexity" evidence="3">
    <location>
        <begin position="327"/>
        <end position="349"/>
    </location>
</feature>
<feature type="compositionally biased region" description="Polar residues" evidence="3">
    <location>
        <begin position="403"/>
        <end position="414"/>
    </location>
</feature>
<evidence type="ECO:0000259" key="4">
    <source>
        <dbReference type="PROSITE" id="PS51719"/>
    </source>
</evidence>
<comment type="similarity">
    <text evidence="2">Belongs to the TRAFAC class TrmE-Era-EngA-EngB-Septin-like GTPase superfamily. Septin GTPase family.</text>
</comment>
<reference evidence="5" key="1">
    <citation type="submission" date="2021-11" db="EMBL/GenBank/DDBJ databases">
        <authorList>
            <person name="Herlambang A."/>
            <person name="Guo Y."/>
            <person name="Takashima Y."/>
            <person name="Nishizawa T."/>
        </authorList>
    </citation>
    <scope>NUCLEOTIDE SEQUENCE</scope>
    <source>
        <strain evidence="5">E1425</strain>
    </source>
</reference>
<feature type="repeat" description="ANK" evidence="1">
    <location>
        <begin position="714"/>
        <end position="748"/>
    </location>
</feature>
<reference evidence="5" key="2">
    <citation type="journal article" date="2022" name="Microbiol. Resour. Announc.">
        <title>Whole-Genome Sequence of Entomortierella parvispora E1425, a Mucoromycotan Fungus Associated with Burkholderiaceae-Related Endosymbiotic Bacteria.</title>
        <authorList>
            <person name="Herlambang A."/>
            <person name="Guo Y."/>
            <person name="Takashima Y."/>
            <person name="Narisawa K."/>
            <person name="Ohta H."/>
            <person name="Nishizawa T."/>
        </authorList>
    </citation>
    <scope>NUCLEOTIDE SEQUENCE</scope>
    <source>
        <strain evidence="5">E1425</strain>
    </source>
</reference>
<dbReference type="AlphaFoldDB" id="A0A9P3LWI1"/>
<evidence type="ECO:0000256" key="1">
    <source>
        <dbReference type="PROSITE-ProRule" id="PRU00023"/>
    </source>
</evidence>
<dbReference type="InterPro" id="IPR036770">
    <property type="entry name" value="Ankyrin_rpt-contain_sf"/>
</dbReference>
<sequence length="888" mass="95604">MTTSSSNQRDAALDPERTATSAASLRFLLLGDVGVGKSSFIHTFVNTLSNVQSNEPTEEVIPSPVSSASSANIPSIQLPTVNVHAGPVLSQGQKTSPFDDPMDLLPPKVSIPARDLAFITMPGYSSTINPSTTLTMTDDYLNHHLHTVTSIFSPAIPSAQLAWFLIAGSRAHTLPTCAFYFVLYELKPIDILYMKMIHERVSLVPIITKADTLSSNELWVLKKRMLRQLKMNGIKIHTFGSDMDTIERMTETHKWGAPPFVVSTRQDKSGRLLSSELKVLVDLCLYQGVRHLQEEAATKVISWKKAFGSSGNAFRTGVENVWSEKQNTGAGNGATNGAPNGAATAVTPPVQSPSSPGDARFTDHPLAGNRTLARQSVYPQQQQQSLQQQQQQPYNPPSPTSPFESQYSPVTKTGFTPPPPPSSNGSVSQPTFTPPVSGYAPPPSFSNGSTQGYTAPPTGFPTPLAVNVVHNYTGLGGLPAGGPISPPPSSTNHSAPGGYVASTVYAPPPRTTSNPPVVSASQTRVNMIHNVTGMPVDSSTRPNEIMDENMMKTVHAQVQADNGTAMDGLSFMESYMGPSGSNGVASPLDTTSRASTLMTGSEVVKVEIPNSEKTYQPSASETVTDLSTTIATPLLHQQIPQSPFILPGAFQSTAFLIPPSDLYQAAVMSTAGAAGTNEYGEAIPDIWEAAELGDLATVQMHLNNGVSPDQRNNSRSTLLHRTAWQGVQPYGVMNLLISYGANVNLTNENGNTVLQNVLMKHDDPALIKLLLDNGAEAMIPNKEGMNTLEVAALFNKLESAKYLLENDLSSSEPQSILNALQRARSPDKKVMKSLLKSWQGKEGERKRLELMERIRGPTTPQFNDAASVRSFETTKGEGKSSKWRKLKF</sequence>
<dbReference type="InterPro" id="IPR030379">
    <property type="entry name" value="G_SEPTIN_dom"/>
</dbReference>
<keyword evidence="2" id="KW-0342">GTP-binding</keyword>
<accession>A0A9P3LWI1</accession>
<dbReference type="InterPro" id="IPR027417">
    <property type="entry name" value="P-loop_NTPase"/>
</dbReference>
<evidence type="ECO:0000313" key="6">
    <source>
        <dbReference type="Proteomes" id="UP000827284"/>
    </source>
</evidence>
<dbReference type="PROSITE" id="PS50088">
    <property type="entry name" value="ANK_REPEAT"/>
    <property type="match status" value="1"/>
</dbReference>
<feature type="region of interest" description="Disordered" evidence="3">
    <location>
        <begin position="325"/>
        <end position="458"/>
    </location>
</feature>
<feature type="domain" description="Septin-type G" evidence="4">
    <location>
        <begin position="21"/>
        <end position="333"/>
    </location>
</feature>
<dbReference type="Gene3D" id="1.25.40.20">
    <property type="entry name" value="Ankyrin repeat-containing domain"/>
    <property type="match status" value="1"/>
</dbReference>
<dbReference type="Pfam" id="PF12796">
    <property type="entry name" value="Ank_2"/>
    <property type="match status" value="1"/>
</dbReference>
<organism evidence="5 6">
    <name type="scientific">Entomortierella parvispora</name>
    <dbReference type="NCBI Taxonomy" id="205924"/>
    <lineage>
        <taxon>Eukaryota</taxon>
        <taxon>Fungi</taxon>
        <taxon>Fungi incertae sedis</taxon>
        <taxon>Mucoromycota</taxon>
        <taxon>Mortierellomycotina</taxon>
        <taxon>Mortierellomycetes</taxon>
        <taxon>Mortierellales</taxon>
        <taxon>Mortierellaceae</taxon>
        <taxon>Entomortierella</taxon>
    </lineage>
</organism>
<protein>
    <recommendedName>
        <fullName evidence="4">Septin-type G domain-containing protein</fullName>
    </recommendedName>
</protein>
<dbReference type="GO" id="GO:0005525">
    <property type="term" value="F:GTP binding"/>
    <property type="evidence" value="ECO:0007669"/>
    <property type="project" value="UniProtKB-KW"/>
</dbReference>
<proteinExistence type="inferred from homology"/>